<evidence type="ECO:0000313" key="6">
    <source>
        <dbReference type="EMBL" id="KAL1524431.1"/>
    </source>
</evidence>
<proteinExistence type="inferred from homology"/>
<gene>
    <name evidence="6" type="ORF">AB1Y20_019326</name>
</gene>
<accession>A0AB34JUR5</accession>
<dbReference type="PANTHER" id="PTHR47992">
    <property type="entry name" value="PROTEIN PHOSPHATASE"/>
    <property type="match status" value="1"/>
</dbReference>
<sequence length="338" mass="35900">MSVLARVPRFLLVFVLLAIVRSYFNLSSLLLAVLGLLFFCIFAGRPPLPGEQFVPVYRSGVADGMSWGVAAVQGRRQYMEDMHQVVGFRGDGAPAEDAAAAKKVGLTHFFAVYDGHGGKRAAAWAQAHLVRALLQELAQGARADKAAALDAAATAAFLKTDAGFLRQAMLMGMTDGSTAITCMVQQQGGGGARRLLVANLGDSRAALVRRDGNGAALSDDHKPNRPDERARVQAAGGRVLFAGCWRVQGDLAVSRAFGDVHLKKFGVSAQPELKSYTIGAQDAWLLLASDGLWDVVDEQMCGNACARARDPLDAARTLCDLASTRGSMDNITVLVVAL</sequence>
<dbReference type="Gene3D" id="3.60.40.10">
    <property type="entry name" value="PPM-type phosphatase domain"/>
    <property type="match status" value="1"/>
</dbReference>
<evidence type="ECO:0000256" key="2">
    <source>
        <dbReference type="ARBA" id="ARBA00022801"/>
    </source>
</evidence>
<reference evidence="6 7" key="1">
    <citation type="journal article" date="2024" name="Science">
        <title>Giant polyketide synthase enzymes in the biosynthesis of giant marine polyether toxins.</title>
        <authorList>
            <person name="Fallon T.R."/>
            <person name="Shende V.V."/>
            <person name="Wierzbicki I.H."/>
            <person name="Pendleton A.L."/>
            <person name="Watervoot N.F."/>
            <person name="Auber R.P."/>
            <person name="Gonzalez D.J."/>
            <person name="Wisecaver J.H."/>
            <person name="Moore B.S."/>
        </authorList>
    </citation>
    <scope>NUCLEOTIDE SEQUENCE [LARGE SCALE GENOMIC DNA]</scope>
    <source>
        <strain evidence="6 7">12B1</strain>
    </source>
</reference>
<dbReference type="InterPro" id="IPR015655">
    <property type="entry name" value="PP2C"/>
</dbReference>
<dbReference type="InterPro" id="IPR001932">
    <property type="entry name" value="PPM-type_phosphatase-like_dom"/>
</dbReference>
<protein>
    <recommendedName>
        <fullName evidence="5">PPM-type phosphatase domain-containing protein</fullName>
    </recommendedName>
</protein>
<evidence type="ECO:0000256" key="3">
    <source>
        <dbReference type="ARBA" id="ARBA00022912"/>
    </source>
</evidence>
<evidence type="ECO:0000256" key="1">
    <source>
        <dbReference type="ARBA" id="ARBA00022723"/>
    </source>
</evidence>
<keyword evidence="3 4" id="KW-0904">Protein phosphatase</keyword>
<organism evidence="6 7">
    <name type="scientific">Prymnesium parvum</name>
    <name type="common">Toxic golden alga</name>
    <dbReference type="NCBI Taxonomy" id="97485"/>
    <lineage>
        <taxon>Eukaryota</taxon>
        <taxon>Haptista</taxon>
        <taxon>Haptophyta</taxon>
        <taxon>Prymnesiophyceae</taxon>
        <taxon>Prymnesiales</taxon>
        <taxon>Prymnesiaceae</taxon>
        <taxon>Prymnesium</taxon>
    </lineage>
</organism>
<dbReference type="SMART" id="SM00331">
    <property type="entry name" value="PP2C_SIG"/>
    <property type="match status" value="1"/>
</dbReference>
<evidence type="ECO:0000256" key="4">
    <source>
        <dbReference type="RuleBase" id="RU003465"/>
    </source>
</evidence>
<keyword evidence="7" id="KW-1185">Reference proteome</keyword>
<keyword evidence="2 4" id="KW-0378">Hydrolase</keyword>
<evidence type="ECO:0000313" key="7">
    <source>
        <dbReference type="Proteomes" id="UP001515480"/>
    </source>
</evidence>
<dbReference type="PROSITE" id="PS01032">
    <property type="entry name" value="PPM_1"/>
    <property type="match status" value="1"/>
</dbReference>
<dbReference type="GO" id="GO:0046872">
    <property type="term" value="F:metal ion binding"/>
    <property type="evidence" value="ECO:0007669"/>
    <property type="project" value="UniProtKB-KW"/>
</dbReference>
<dbReference type="EMBL" id="JBGBPQ010000005">
    <property type="protein sequence ID" value="KAL1524431.1"/>
    <property type="molecule type" value="Genomic_DNA"/>
</dbReference>
<dbReference type="InterPro" id="IPR000222">
    <property type="entry name" value="PP2C_BS"/>
</dbReference>
<comment type="similarity">
    <text evidence="4">Belongs to the PP2C family.</text>
</comment>
<name>A0AB34JUR5_PRYPA</name>
<comment type="caution">
    <text evidence="6">The sequence shown here is derived from an EMBL/GenBank/DDBJ whole genome shotgun (WGS) entry which is preliminary data.</text>
</comment>
<dbReference type="Pfam" id="PF00481">
    <property type="entry name" value="PP2C"/>
    <property type="match status" value="1"/>
</dbReference>
<feature type="domain" description="PPM-type phosphatase" evidence="5">
    <location>
        <begin position="66"/>
        <end position="338"/>
    </location>
</feature>
<dbReference type="CDD" id="cd00143">
    <property type="entry name" value="PP2Cc"/>
    <property type="match status" value="1"/>
</dbReference>
<dbReference type="AlphaFoldDB" id="A0AB34JUR5"/>
<dbReference type="SMART" id="SM00332">
    <property type="entry name" value="PP2Cc"/>
    <property type="match status" value="1"/>
</dbReference>
<dbReference type="PROSITE" id="PS51746">
    <property type="entry name" value="PPM_2"/>
    <property type="match status" value="1"/>
</dbReference>
<dbReference type="InterPro" id="IPR036457">
    <property type="entry name" value="PPM-type-like_dom_sf"/>
</dbReference>
<dbReference type="GO" id="GO:0004722">
    <property type="term" value="F:protein serine/threonine phosphatase activity"/>
    <property type="evidence" value="ECO:0007669"/>
    <property type="project" value="InterPro"/>
</dbReference>
<dbReference type="SUPFAM" id="SSF81606">
    <property type="entry name" value="PP2C-like"/>
    <property type="match status" value="1"/>
</dbReference>
<dbReference type="Proteomes" id="UP001515480">
    <property type="component" value="Unassembled WGS sequence"/>
</dbReference>
<evidence type="ECO:0000259" key="5">
    <source>
        <dbReference type="PROSITE" id="PS51746"/>
    </source>
</evidence>
<keyword evidence="1" id="KW-0479">Metal-binding</keyword>